<evidence type="ECO:0000313" key="2">
    <source>
        <dbReference type="Proteomes" id="UP000282454"/>
    </source>
</evidence>
<gene>
    <name evidence="1" type="ORF">CLV68_4506</name>
</gene>
<dbReference type="Proteomes" id="UP000282454">
    <property type="component" value="Unassembled WGS sequence"/>
</dbReference>
<reference evidence="1 2" key="1">
    <citation type="submission" date="2018-10" db="EMBL/GenBank/DDBJ databases">
        <title>Genomic Encyclopedia of Archaeal and Bacterial Type Strains, Phase II (KMG-II): from individual species to whole genera.</title>
        <authorList>
            <person name="Goeker M."/>
        </authorList>
    </citation>
    <scope>NUCLEOTIDE SEQUENCE [LARGE SCALE GENOMIC DNA]</scope>
    <source>
        <strain evidence="1 2">DSM 45657</strain>
    </source>
</reference>
<accession>A0A421B1Y7</accession>
<proteinExistence type="predicted"/>
<protein>
    <submittedName>
        <fullName evidence="1">Uncharacterized protein</fullName>
    </submittedName>
</protein>
<name>A0A421B1Y7_9PSEU</name>
<dbReference type="AlphaFoldDB" id="A0A421B1Y7"/>
<comment type="caution">
    <text evidence="1">The sequence shown here is derived from an EMBL/GenBank/DDBJ whole genome shotgun (WGS) entry which is preliminary data.</text>
</comment>
<keyword evidence="2" id="KW-1185">Reference proteome</keyword>
<sequence>MEHNEPIQKKPPERQLPVTVNLTPSEMSAIRRASFLVTSAGEQEFINAANRAIHKLRDAAHKHNESS</sequence>
<evidence type="ECO:0000313" key="1">
    <source>
        <dbReference type="EMBL" id="RLK58405.1"/>
    </source>
</evidence>
<organism evidence="1 2">
    <name type="scientific">Actinokineospora cianjurensis</name>
    <dbReference type="NCBI Taxonomy" id="585224"/>
    <lineage>
        <taxon>Bacteria</taxon>
        <taxon>Bacillati</taxon>
        <taxon>Actinomycetota</taxon>
        <taxon>Actinomycetes</taxon>
        <taxon>Pseudonocardiales</taxon>
        <taxon>Pseudonocardiaceae</taxon>
        <taxon>Actinokineospora</taxon>
    </lineage>
</organism>
<dbReference type="EMBL" id="RCDD01000003">
    <property type="protein sequence ID" value="RLK58405.1"/>
    <property type="molecule type" value="Genomic_DNA"/>
</dbReference>